<evidence type="ECO:0000313" key="2">
    <source>
        <dbReference type="EMBL" id="GAN66267.1"/>
    </source>
</evidence>
<evidence type="ECO:0000313" key="1">
    <source>
        <dbReference type="EMBL" id="BBC78984.1"/>
    </source>
</evidence>
<dbReference type="EMBL" id="AP018515">
    <property type="protein sequence ID" value="BBC78984.1"/>
    <property type="molecule type" value="Genomic_DNA"/>
</dbReference>
<keyword evidence="1" id="KW-0966">Cell projection</keyword>
<gene>
    <name evidence="2" type="ORF">Abor_017_123</name>
    <name evidence="1" type="ORF">AcetOrient_orf00917</name>
</gene>
<keyword evidence="3" id="KW-1185">Reference proteome</keyword>
<sequence length="137" mass="14868">MINSAMKAYQQVADSSMTGRQADAACFAILIEKLQAAAMSHNVEQRMDALTEHQRLWSLIIKANVLDAGVTDLEDRTLFVHLGNQAQGYAIRALLDSSLSLDPLIDIANNILDGLVEDENSVSNESEGTHNSADVVL</sequence>
<dbReference type="AlphaFoldDB" id="A0A2Z5ZE66"/>
<reference evidence="1 4" key="2">
    <citation type="submission" date="2018-02" db="EMBL/GenBank/DDBJ databases">
        <title>Acetobacter orientalis genome.</title>
        <authorList>
            <person name="Nakashima N."/>
            <person name="Tamura T."/>
        </authorList>
    </citation>
    <scope>NUCLEOTIDE SEQUENCE [LARGE SCALE GENOMIC DNA]</scope>
    <source>
        <strain evidence="1 4">FAN1</strain>
    </source>
</reference>
<evidence type="ECO:0000313" key="4">
    <source>
        <dbReference type="Proteomes" id="UP000270034"/>
    </source>
</evidence>
<dbReference type="RefSeq" id="WP_084594431.1">
    <property type="nucleotide sequence ID" value="NZ_BAMX01000017.1"/>
</dbReference>
<proteinExistence type="predicted"/>
<evidence type="ECO:0000313" key="3">
    <source>
        <dbReference type="Proteomes" id="UP000032670"/>
    </source>
</evidence>
<organism evidence="1 4">
    <name type="scientific">Acetobacter orientalis</name>
    <dbReference type="NCBI Taxonomy" id="146474"/>
    <lineage>
        <taxon>Bacteria</taxon>
        <taxon>Pseudomonadati</taxon>
        <taxon>Pseudomonadota</taxon>
        <taxon>Alphaproteobacteria</taxon>
        <taxon>Acetobacterales</taxon>
        <taxon>Acetobacteraceae</taxon>
        <taxon>Acetobacter</taxon>
    </lineage>
</organism>
<protein>
    <submittedName>
        <fullName evidence="1">Flagellin assembly protein</fullName>
    </submittedName>
</protein>
<accession>A0A2Z5ZE66</accession>
<dbReference type="GO" id="GO:0044781">
    <property type="term" value="P:bacterial-type flagellum organization"/>
    <property type="evidence" value="ECO:0007669"/>
    <property type="project" value="InterPro"/>
</dbReference>
<dbReference type="InterPro" id="IPR010845">
    <property type="entry name" value="FlaF"/>
</dbReference>
<dbReference type="KEGG" id="aot:AcetOri_orf00917"/>
<reference evidence="2 3" key="1">
    <citation type="submission" date="2012-11" db="EMBL/GenBank/DDBJ databases">
        <title>Whole genome sequence of Acetobacter orientalis 21F-2.</title>
        <authorList>
            <person name="Azuma Y."/>
            <person name="Higashiura N."/>
            <person name="Hirakawa H."/>
            <person name="Matsushita K."/>
        </authorList>
    </citation>
    <scope>NUCLEOTIDE SEQUENCE [LARGE SCALE GENOMIC DNA]</scope>
    <source>
        <strain evidence="2 3">21F-2</strain>
    </source>
</reference>
<keyword evidence="1" id="KW-0282">Flagellum</keyword>
<dbReference type="EMBL" id="BAMX01000017">
    <property type="protein sequence ID" value="GAN66267.1"/>
    <property type="molecule type" value="Genomic_DNA"/>
</dbReference>
<dbReference type="Proteomes" id="UP000270034">
    <property type="component" value="Chromosome"/>
</dbReference>
<accession>A0A0D6NJL6</accession>
<name>A0A2Z5ZE66_9PROT</name>
<dbReference type="Proteomes" id="UP000032670">
    <property type="component" value="Unassembled WGS sequence"/>
</dbReference>
<keyword evidence="1" id="KW-0969">Cilium</keyword>
<dbReference type="GeneID" id="76204411"/>
<dbReference type="Pfam" id="PF07309">
    <property type="entry name" value="FlaF"/>
    <property type="match status" value="1"/>
</dbReference>
<dbReference type="STRING" id="1231341.Abor_017_123"/>